<evidence type="ECO:0000313" key="7">
    <source>
        <dbReference type="EMBL" id="KPQ13963.1"/>
    </source>
</evidence>
<evidence type="ECO:0000256" key="6">
    <source>
        <dbReference type="SAM" id="Phobius"/>
    </source>
</evidence>
<dbReference type="InterPro" id="IPR002797">
    <property type="entry name" value="Polysacc_synth"/>
</dbReference>
<dbReference type="GO" id="GO:0005886">
    <property type="term" value="C:plasma membrane"/>
    <property type="evidence" value="ECO:0007669"/>
    <property type="project" value="UniProtKB-SubCell"/>
</dbReference>
<comment type="subcellular location">
    <subcellularLocation>
        <location evidence="1">Cell membrane</location>
        <topology evidence="1">Multi-pass membrane protein</topology>
    </subcellularLocation>
</comment>
<feature type="transmembrane region" description="Helical" evidence="6">
    <location>
        <begin position="100"/>
        <end position="123"/>
    </location>
</feature>
<feature type="transmembrane region" description="Helical" evidence="6">
    <location>
        <begin position="31"/>
        <end position="49"/>
    </location>
</feature>
<dbReference type="EMBL" id="LJXT01000075">
    <property type="protein sequence ID" value="KPQ13963.1"/>
    <property type="molecule type" value="Genomic_DNA"/>
</dbReference>
<evidence type="ECO:0000256" key="1">
    <source>
        <dbReference type="ARBA" id="ARBA00004651"/>
    </source>
</evidence>
<organism evidence="7 8">
    <name type="scientific">Algoriphagus marincola HL-49</name>
    <dbReference type="NCBI Taxonomy" id="1305737"/>
    <lineage>
        <taxon>Bacteria</taxon>
        <taxon>Pseudomonadati</taxon>
        <taxon>Bacteroidota</taxon>
        <taxon>Cytophagia</taxon>
        <taxon>Cytophagales</taxon>
        <taxon>Cyclobacteriaceae</taxon>
        <taxon>Algoriphagus</taxon>
    </lineage>
</organism>
<feature type="transmembrane region" description="Helical" evidence="6">
    <location>
        <begin position="408"/>
        <end position="426"/>
    </location>
</feature>
<dbReference type="STRING" id="1305737.GCA_000526355_00772"/>
<evidence type="ECO:0000313" key="8">
    <source>
        <dbReference type="Proteomes" id="UP000050421"/>
    </source>
</evidence>
<keyword evidence="4 6" id="KW-1133">Transmembrane helix</keyword>
<dbReference type="Pfam" id="PF01943">
    <property type="entry name" value="Polysacc_synt"/>
    <property type="match status" value="1"/>
</dbReference>
<dbReference type="PANTHER" id="PTHR30250:SF11">
    <property type="entry name" value="O-ANTIGEN TRANSPORTER-RELATED"/>
    <property type="match status" value="1"/>
</dbReference>
<protein>
    <submittedName>
        <fullName evidence="7">Polysaccharide export protein</fullName>
    </submittedName>
</protein>
<name>A0A0P7Y7J3_9BACT</name>
<evidence type="ECO:0000256" key="2">
    <source>
        <dbReference type="ARBA" id="ARBA00022475"/>
    </source>
</evidence>
<dbReference type="AlphaFoldDB" id="A0A0P7Y7J3"/>
<feature type="transmembrane region" description="Helical" evidence="6">
    <location>
        <begin position="237"/>
        <end position="261"/>
    </location>
</feature>
<feature type="transmembrane region" description="Helical" evidence="6">
    <location>
        <begin position="172"/>
        <end position="188"/>
    </location>
</feature>
<dbReference type="PANTHER" id="PTHR30250">
    <property type="entry name" value="PST FAMILY PREDICTED COLANIC ACID TRANSPORTER"/>
    <property type="match status" value="1"/>
</dbReference>
<evidence type="ECO:0000256" key="4">
    <source>
        <dbReference type="ARBA" id="ARBA00022989"/>
    </source>
</evidence>
<proteinExistence type="predicted"/>
<feature type="transmembrane region" description="Helical" evidence="6">
    <location>
        <begin position="318"/>
        <end position="341"/>
    </location>
</feature>
<evidence type="ECO:0000256" key="5">
    <source>
        <dbReference type="ARBA" id="ARBA00023136"/>
    </source>
</evidence>
<dbReference type="InterPro" id="IPR050833">
    <property type="entry name" value="Poly_Biosynth_Transport"/>
</dbReference>
<accession>A0A0P7Y7J3</accession>
<feature type="transmembrane region" description="Helical" evidence="6">
    <location>
        <begin position="194"/>
        <end position="216"/>
    </location>
</feature>
<keyword evidence="2" id="KW-1003">Cell membrane</keyword>
<feature type="transmembrane region" description="Helical" evidence="6">
    <location>
        <begin position="135"/>
        <end position="160"/>
    </location>
</feature>
<feature type="transmembrane region" description="Helical" evidence="6">
    <location>
        <begin position="347"/>
        <end position="371"/>
    </location>
</feature>
<gene>
    <name evidence="7" type="ORF">HLUCCX10_11665</name>
</gene>
<evidence type="ECO:0000256" key="3">
    <source>
        <dbReference type="ARBA" id="ARBA00022692"/>
    </source>
</evidence>
<dbReference type="PATRIC" id="fig|1305737.6.peg.2949"/>
<feature type="transmembrane region" description="Helical" evidence="6">
    <location>
        <begin position="383"/>
        <end position="402"/>
    </location>
</feature>
<reference evidence="7 8" key="1">
    <citation type="submission" date="2015-09" db="EMBL/GenBank/DDBJ databases">
        <title>Identification and resolution of microdiversity through metagenomic sequencing of parallel consortia.</title>
        <authorList>
            <person name="Nelson W.C."/>
            <person name="Romine M.F."/>
            <person name="Lindemann S.R."/>
        </authorList>
    </citation>
    <scope>NUCLEOTIDE SEQUENCE [LARGE SCALE GENOMIC DNA]</scope>
    <source>
        <strain evidence="7">HL-49</strain>
    </source>
</reference>
<feature type="transmembrane region" description="Helical" evidence="6">
    <location>
        <begin position="61"/>
        <end position="79"/>
    </location>
</feature>
<comment type="caution">
    <text evidence="7">The sequence shown here is derived from an EMBL/GenBank/DDBJ whole genome shotgun (WGS) entry which is preliminary data.</text>
</comment>
<keyword evidence="3 6" id="KW-0812">Transmembrane</keyword>
<dbReference type="Proteomes" id="UP000050421">
    <property type="component" value="Unassembled WGS sequence"/>
</dbReference>
<sequence length="443" mass="48760">MINILKNKLATLDIHTLEVLRKSSASTVVKVAGMAIGLLVSVFLGRTIGAEGLGIINLSNRVVNILLVIGLLGMRQVIIKEVAIAHNKKNFAHIGNVMHTAYWLNGGVTLALSVILIFLSPWLANTVFNEPRLQYPLMIALLVMTPQVFSRIFSSGLVGYRKIWQSNLVEQTLSIAITGILLVILWLLKREITVNVVAVCYAIGRVGVTISVGFYWKSLYQFKSKRSVISKQLLKTSIPLLIITITSILVSNADVIILGALADVKQVGLYSVAARIALLTSFFLQVTNASVNPKIAALYETGKTKELEKMAQRVTKGLGLIGFFLFIVFLFFGKLILGIWGTEFITGYWILLILGFAQFINITTGAVGGLLIMTGHEKYHRNISLAMLIIGLILYMPFVYFYGAIGAAIVTAIIIISENLLKLLFVRLKLKINVISLIKIKND</sequence>
<keyword evidence="5 6" id="KW-0472">Membrane</keyword>